<dbReference type="EMBL" id="CP001034">
    <property type="protein sequence ID" value="ACB83937.1"/>
    <property type="molecule type" value="Genomic_DNA"/>
</dbReference>
<evidence type="ECO:0000313" key="5">
    <source>
        <dbReference type="Proteomes" id="UP000001683"/>
    </source>
</evidence>
<dbReference type="InParanoid" id="B2A5A3"/>
<dbReference type="RefSeq" id="WP_012446825.1">
    <property type="nucleotide sequence ID" value="NC_010718.1"/>
</dbReference>
<name>B2A5A3_NATTJ</name>
<evidence type="ECO:0000256" key="2">
    <source>
        <dbReference type="PROSITE-ProRule" id="PRU01213"/>
    </source>
</evidence>
<proteinExistence type="predicted"/>
<feature type="domain" description="Mop" evidence="3">
    <location>
        <begin position="2"/>
        <end position="68"/>
    </location>
</feature>
<dbReference type="eggNOG" id="COG3585">
    <property type="taxonomic scope" value="Bacteria"/>
</dbReference>
<accession>B2A5A3</accession>
<dbReference type="InterPro" id="IPR005116">
    <property type="entry name" value="Transp-assoc_OB_typ1"/>
</dbReference>
<dbReference type="OrthoDB" id="122515at2"/>
<dbReference type="AlphaFoldDB" id="B2A5A3"/>
<dbReference type="STRING" id="457570.Nther_0340"/>
<keyword evidence="5" id="KW-1185">Reference proteome</keyword>
<dbReference type="SUPFAM" id="SSF50331">
    <property type="entry name" value="MOP-like"/>
    <property type="match status" value="1"/>
</dbReference>
<gene>
    <name evidence="4" type="ordered locus">Nther_0340</name>
</gene>
<dbReference type="Gene3D" id="2.40.50.100">
    <property type="match status" value="1"/>
</dbReference>
<organism evidence="4 5">
    <name type="scientific">Natranaerobius thermophilus (strain ATCC BAA-1301 / DSM 18059 / JW/NM-WN-LF)</name>
    <dbReference type="NCBI Taxonomy" id="457570"/>
    <lineage>
        <taxon>Bacteria</taxon>
        <taxon>Bacillati</taxon>
        <taxon>Bacillota</taxon>
        <taxon>Clostridia</taxon>
        <taxon>Natranaerobiales</taxon>
        <taxon>Natranaerobiaceae</taxon>
        <taxon>Natranaerobius</taxon>
    </lineage>
</organism>
<dbReference type="InterPro" id="IPR008995">
    <property type="entry name" value="Mo/tungstate-bd_C_term_dom"/>
</dbReference>
<reference evidence="4 5" key="1">
    <citation type="submission" date="2008-04" db="EMBL/GenBank/DDBJ databases">
        <title>Complete sequence of chromosome of Natranaerobius thermophilus JW/NM-WN-LF.</title>
        <authorList>
            <consortium name="US DOE Joint Genome Institute"/>
            <person name="Copeland A."/>
            <person name="Lucas S."/>
            <person name="Lapidus A."/>
            <person name="Glavina del Rio T."/>
            <person name="Dalin E."/>
            <person name="Tice H."/>
            <person name="Bruce D."/>
            <person name="Goodwin L."/>
            <person name="Pitluck S."/>
            <person name="Chertkov O."/>
            <person name="Brettin T."/>
            <person name="Detter J.C."/>
            <person name="Han C."/>
            <person name="Kuske C.R."/>
            <person name="Schmutz J."/>
            <person name="Larimer F."/>
            <person name="Land M."/>
            <person name="Hauser L."/>
            <person name="Kyrpides N."/>
            <person name="Lykidis A."/>
            <person name="Mesbah N.M."/>
            <person name="Wiegel J."/>
        </authorList>
    </citation>
    <scope>NUCLEOTIDE SEQUENCE [LARGE SCALE GENOMIC DNA]</scope>
    <source>
        <strain evidence="5">ATCC BAA-1301 / DSM 18059 / JW/NM-WN-LF</strain>
    </source>
</reference>
<dbReference type="KEGG" id="nth:Nther_0340"/>
<dbReference type="PROSITE" id="PS51866">
    <property type="entry name" value="MOP"/>
    <property type="match status" value="1"/>
</dbReference>
<sequence>MQISGRNKITGTVTNVNPGTVNSEVEIETPGGDKIVGMITKSSQESMKITEGEQITALIKASSVMFIKE</sequence>
<reference evidence="4 5" key="2">
    <citation type="journal article" date="2011" name="J. Bacteriol.">
        <title>Complete genome sequence of the anaerobic, halophilic alkalithermophile Natranaerobius thermophilus JW/NM-WN-LF.</title>
        <authorList>
            <person name="Zhao B."/>
            <person name="Mesbah N.M."/>
            <person name="Dalin E."/>
            <person name="Goodwin L."/>
            <person name="Nolan M."/>
            <person name="Pitluck S."/>
            <person name="Chertkov O."/>
            <person name="Brettin T.S."/>
            <person name="Han J."/>
            <person name="Larimer F.W."/>
            <person name="Land M.L."/>
            <person name="Hauser L."/>
            <person name="Kyrpides N."/>
            <person name="Wiegel J."/>
        </authorList>
    </citation>
    <scope>NUCLEOTIDE SEQUENCE [LARGE SCALE GENOMIC DNA]</scope>
    <source>
        <strain evidence="5">ATCC BAA-1301 / DSM 18059 / JW/NM-WN-LF</strain>
    </source>
</reference>
<keyword evidence="1 2" id="KW-0500">Molybdenum</keyword>
<dbReference type="HOGENOM" id="CLU_118993_1_3_9"/>
<dbReference type="GO" id="GO:0015689">
    <property type="term" value="P:molybdate ion transport"/>
    <property type="evidence" value="ECO:0007669"/>
    <property type="project" value="InterPro"/>
</dbReference>
<evidence type="ECO:0000259" key="3">
    <source>
        <dbReference type="PROSITE" id="PS51866"/>
    </source>
</evidence>
<evidence type="ECO:0000256" key="1">
    <source>
        <dbReference type="ARBA" id="ARBA00022505"/>
    </source>
</evidence>
<dbReference type="InterPro" id="IPR004606">
    <property type="entry name" value="Mop_domain"/>
</dbReference>
<dbReference type="NCBIfam" id="TIGR00638">
    <property type="entry name" value="Mop"/>
    <property type="match status" value="1"/>
</dbReference>
<dbReference type="Pfam" id="PF03459">
    <property type="entry name" value="TOBE"/>
    <property type="match status" value="1"/>
</dbReference>
<evidence type="ECO:0000313" key="4">
    <source>
        <dbReference type="EMBL" id="ACB83937.1"/>
    </source>
</evidence>
<protein>
    <submittedName>
        <fullName evidence="4">TOBE domain protein</fullName>
    </submittedName>
</protein>
<dbReference type="Proteomes" id="UP000001683">
    <property type="component" value="Chromosome"/>
</dbReference>